<keyword evidence="4" id="KW-1185">Reference proteome</keyword>
<organism evidence="3 4">
    <name type="scientific">Phytoactinopolyspora halotolerans</name>
    <dbReference type="NCBI Taxonomy" id="1981512"/>
    <lineage>
        <taxon>Bacteria</taxon>
        <taxon>Bacillati</taxon>
        <taxon>Actinomycetota</taxon>
        <taxon>Actinomycetes</taxon>
        <taxon>Jiangellales</taxon>
        <taxon>Jiangellaceae</taxon>
        <taxon>Phytoactinopolyspora</taxon>
    </lineage>
</organism>
<feature type="compositionally biased region" description="Basic residues" evidence="1">
    <location>
        <begin position="1"/>
        <end position="13"/>
    </location>
</feature>
<dbReference type="EMBL" id="JAAGOA010000004">
    <property type="protein sequence ID" value="NED99956.1"/>
    <property type="molecule type" value="Genomic_DNA"/>
</dbReference>
<keyword evidence="2" id="KW-1133">Transmembrane helix</keyword>
<name>A0A6L9S4M7_9ACTN</name>
<accession>A0A6L9S4M7</accession>
<keyword evidence="2" id="KW-0472">Membrane</keyword>
<sequence>MSKKRRQPHRAPQRRPANPGAARAPRPGSSRRPGPAPVAQLGWRAGLERASYPILVRLTRLPKWFLGLITAGVLLGGLLAPAPWSPVLLALIILFLTWLLVLAWPKLEPAARIIRAAVIAVVAALLIAQATGVF</sequence>
<dbReference type="InterPro" id="IPR046549">
    <property type="entry name" value="DUF6703"/>
</dbReference>
<evidence type="ECO:0000256" key="2">
    <source>
        <dbReference type="SAM" id="Phobius"/>
    </source>
</evidence>
<feature type="transmembrane region" description="Helical" evidence="2">
    <location>
        <begin position="116"/>
        <end position="133"/>
    </location>
</feature>
<feature type="compositionally biased region" description="Low complexity" evidence="1">
    <location>
        <begin position="14"/>
        <end position="33"/>
    </location>
</feature>
<dbReference type="Pfam" id="PF20444">
    <property type="entry name" value="DUF6703"/>
    <property type="match status" value="1"/>
</dbReference>
<gene>
    <name evidence="3" type="ORF">G1H10_07215</name>
</gene>
<proteinExistence type="predicted"/>
<evidence type="ECO:0000256" key="1">
    <source>
        <dbReference type="SAM" id="MobiDB-lite"/>
    </source>
</evidence>
<feature type="transmembrane region" description="Helical" evidence="2">
    <location>
        <begin position="64"/>
        <end position="81"/>
    </location>
</feature>
<comment type="caution">
    <text evidence="3">The sequence shown here is derived from an EMBL/GenBank/DDBJ whole genome shotgun (WGS) entry which is preliminary data.</text>
</comment>
<dbReference type="RefSeq" id="WP_163734851.1">
    <property type="nucleotide sequence ID" value="NZ_JAAGOA010000004.1"/>
</dbReference>
<reference evidence="3 4" key="1">
    <citation type="submission" date="2020-02" db="EMBL/GenBank/DDBJ databases">
        <authorList>
            <person name="Li X.-J."/>
            <person name="Han X.-M."/>
        </authorList>
    </citation>
    <scope>NUCLEOTIDE SEQUENCE [LARGE SCALE GENOMIC DNA]</scope>
    <source>
        <strain evidence="3 4">CCTCC AB 2017055</strain>
    </source>
</reference>
<feature type="region of interest" description="Disordered" evidence="1">
    <location>
        <begin position="1"/>
        <end position="38"/>
    </location>
</feature>
<evidence type="ECO:0000313" key="3">
    <source>
        <dbReference type="EMBL" id="NED99956.1"/>
    </source>
</evidence>
<dbReference type="Proteomes" id="UP000475214">
    <property type="component" value="Unassembled WGS sequence"/>
</dbReference>
<evidence type="ECO:0000313" key="4">
    <source>
        <dbReference type="Proteomes" id="UP000475214"/>
    </source>
</evidence>
<protein>
    <submittedName>
        <fullName evidence="3">Uncharacterized protein</fullName>
    </submittedName>
</protein>
<keyword evidence="2" id="KW-0812">Transmembrane</keyword>
<feature type="transmembrane region" description="Helical" evidence="2">
    <location>
        <begin position="87"/>
        <end position="104"/>
    </location>
</feature>
<dbReference type="AlphaFoldDB" id="A0A6L9S4M7"/>